<name>A0A2K4MQ78_9NEIS</name>
<dbReference type="EMBL" id="PPTF01000029">
    <property type="protein sequence ID" value="POA99142.1"/>
    <property type="molecule type" value="Genomic_DNA"/>
</dbReference>
<keyword evidence="2" id="KW-0285">Flavoprotein</keyword>
<dbReference type="GO" id="GO:0016709">
    <property type="term" value="F:oxidoreductase activity, acting on paired donors, with incorporation or reduction of molecular oxygen, NAD(P)H as one donor, and incorporation of one atom of oxygen"/>
    <property type="evidence" value="ECO:0007669"/>
    <property type="project" value="UniProtKB-ARBA"/>
</dbReference>
<evidence type="ECO:0000256" key="1">
    <source>
        <dbReference type="ARBA" id="ARBA00001974"/>
    </source>
</evidence>
<dbReference type="InterPro" id="IPR002938">
    <property type="entry name" value="FAD-bd"/>
</dbReference>
<dbReference type="GO" id="GO:0071949">
    <property type="term" value="F:FAD binding"/>
    <property type="evidence" value="ECO:0007669"/>
    <property type="project" value="InterPro"/>
</dbReference>
<dbReference type="Gene3D" id="3.50.50.60">
    <property type="entry name" value="FAD/NAD(P)-binding domain"/>
    <property type="match status" value="1"/>
</dbReference>
<sequence>MTSPSSSPNPVLIVGGSLVGLSAALFLASRGVKTVLVEKHFGSSTHPRAVGFTELTMEHFRAIGIGERIPQIGSHSRPRRARVASLTGNWLEETAWTPGENESDISLSSPCKGVAIAQDLLEPILRSAAVERGVDLRQGVEMVSFSQTASGVTACVKDRVTGETTDITADYMIAADGADSPVRERLGIQRHGVGHLRTIRSVLFHCAEAKSYLDQGVVQFEIEQADFRAFLTNYPDGRWVLMFSDDSERSEEELCEAIRRALGRDMPIELITTGRWEMAGRIAERYSEGRVFLVGDAAHQLPPTRAGFGANTGIDDAYNLAWKLQMVLDGEAETGLLDSYSAERQPIGWLRHQQTFARPDYLTWAGGALAGEVLYGAEAMELGQRINSKAIIGGGDDLPPAARPDEWSGQPGTRVPHVWIDLNSKRISTIDLFTQRLTLVSANPYWLESARRVSLRLGVSIQLIRAGDLVFPAEKNFAATFDIASNGALLVRPDAIVAWRSSGGDTDCEEQLSEAIAQILQRQANHLGAATP</sequence>
<evidence type="ECO:0000313" key="5">
    <source>
        <dbReference type="EMBL" id="POA99142.1"/>
    </source>
</evidence>
<gene>
    <name evidence="5" type="ORF">C2134_08430</name>
</gene>
<keyword evidence="5" id="KW-0560">Oxidoreductase</keyword>
<dbReference type="Gene3D" id="3.40.30.120">
    <property type="match status" value="1"/>
</dbReference>
<keyword evidence="3" id="KW-0274">FAD</keyword>
<accession>A0A2K4MQ78</accession>
<dbReference type="PANTHER" id="PTHR43004">
    <property type="entry name" value="TRK SYSTEM POTASSIUM UPTAKE PROTEIN"/>
    <property type="match status" value="1"/>
</dbReference>
<dbReference type="PRINTS" id="PR00420">
    <property type="entry name" value="RNGMNOXGNASE"/>
</dbReference>
<dbReference type="RefSeq" id="WP_103319245.1">
    <property type="nucleotide sequence ID" value="NZ_PPTF01000029.1"/>
</dbReference>
<evidence type="ECO:0000313" key="6">
    <source>
        <dbReference type="Proteomes" id="UP000236416"/>
    </source>
</evidence>
<comment type="caution">
    <text evidence="5">The sequence shown here is derived from an EMBL/GenBank/DDBJ whole genome shotgun (WGS) entry which is preliminary data.</text>
</comment>
<keyword evidence="5" id="KW-0503">Monooxygenase</keyword>
<dbReference type="AlphaFoldDB" id="A0A2K4MQ78"/>
<evidence type="ECO:0000259" key="4">
    <source>
        <dbReference type="Pfam" id="PF01494"/>
    </source>
</evidence>
<dbReference type="Gene3D" id="3.30.9.10">
    <property type="entry name" value="D-Amino Acid Oxidase, subunit A, domain 2"/>
    <property type="match status" value="1"/>
</dbReference>
<proteinExistence type="predicted"/>
<dbReference type="InterPro" id="IPR036188">
    <property type="entry name" value="FAD/NAD-bd_sf"/>
</dbReference>
<protein>
    <submittedName>
        <fullName evidence="5">2,4-dichlorophenol 6-monooxygenase</fullName>
    </submittedName>
</protein>
<keyword evidence="6" id="KW-1185">Reference proteome</keyword>
<comment type="cofactor">
    <cofactor evidence="1">
        <name>FAD</name>
        <dbReference type="ChEBI" id="CHEBI:57692"/>
    </cofactor>
</comment>
<evidence type="ECO:0000256" key="3">
    <source>
        <dbReference type="ARBA" id="ARBA00022827"/>
    </source>
</evidence>
<dbReference type="SUPFAM" id="SSF51905">
    <property type="entry name" value="FAD/NAD(P)-binding domain"/>
    <property type="match status" value="1"/>
</dbReference>
<dbReference type="InterPro" id="IPR050641">
    <property type="entry name" value="RIFMO-like"/>
</dbReference>
<dbReference type="Proteomes" id="UP000236416">
    <property type="component" value="Unassembled WGS sequence"/>
</dbReference>
<dbReference type="PANTHER" id="PTHR43004:SF19">
    <property type="entry name" value="BINDING MONOOXYGENASE, PUTATIVE (JCVI)-RELATED"/>
    <property type="match status" value="1"/>
</dbReference>
<feature type="domain" description="FAD-binding" evidence="4">
    <location>
        <begin position="10"/>
        <end position="350"/>
    </location>
</feature>
<organism evidence="5 6">
    <name type="scientific">Chromobacterium sinusclupearum</name>
    <dbReference type="NCBI Taxonomy" id="2077146"/>
    <lineage>
        <taxon>Bacteria</taxon>
        <taxon>Pseudomonadati</taxon>
        <taxon>Pseudomonadota</taxon>
        <taxon>Betaproteobacteria</taxon>
        <taxon>Neisseriales</taxon>
        <taxon>Chromobacteriaceae</taxon>
        <taxon>Chromobacterium</taxon>
    </lineage>
</organism>
<dbReference type="Pfam" id="PF21274">
    <property type="entry name" value="Rng_hyd_C"/>
    <property type="match status" value="1"/>
</dbReference>
<dbReference type="Pfam" id="PF01494">
    <property type="entry name" value="FAD_binding_3"/>
    <property type="match status" value="1"/>
</dbReference>
<reference evidence="5 6" key="1">
    <citation type="submission" date="2018-01" db="EMBL/GenBank/DDBJ databases">
        <title>Genomic Sequence of Chromobacterium MWU13-2610 from wild cranberry bogs within the Cape Cod National Seashore.</title>
        <authorList>
            <person name="O'Hara-Hanley K."/>
            <person name="Soby S."/>
            <person name="Harrison A."/>
        </authorList>
    </citation>
    <scope>NUCLEOTIDE SEQUENCE [LARGE SCALE GENOMIC DNA]</scope>
    <source>
        <strain evidence="5 6">MWU13-2610</strain>
    </source>
</reference>
<evidence type="ECO:0000256" key="2">
    <source>
        <dbReference type="ARBA" id="ARBA00022630"/>
    </source>
</evidence>